<dbReference type="EMBL" id="CAFABK010000013">
    <property type="protein sequence ID" value="CAB4825363.1"/>
    <property type="molecule type" value="Genomic_DNA"/>
</dbReference>
<evidence type="ECO:0000256" key="1">
    <source>
        <dbReference type="ARBA" id="ARBA00001933"/>
    </source>
</evidence>
<sequence length="442" mass="47082">MSAASTETSGESLLDQTAYWKRAQSVIPRGASSGHRVGWDQVINRSSGSYVWDGTGKRYVDYLLAWGPIVLGHCDPRVNEAVTKAMSTCDLTGIGPQYGEVEVAEIICAVMPSAERVAFCTSGTDATMHAVHLARAATGRRKIVKFHGSYHGWSDVVAVGSARVDSTPTTPMGTPNGGGLHPDSVADVIVVEWNDDVAVKQAFADHGDEIAAVFCEPYVHSFGCVPAKEGFLEMLRATCDAHSSVLVFDEVKTGFRSAIGGYQSICGVTPDLTAFGKAVANGFALAGLAGNEVLMGHLGAYTGDRATIDGTYNAAPYALAAARKTLEIMQTEDIFERLYLRGEQVRTGLREAAAEAGAQVSIVGLGSEWAVYFQPTAPSNFREALRSDTAAYARFHEVMVEGGIIQPAFPNGDRRLCAATSQEDVDLTIDVARRAFAASIKI</sequence>
<reference evidence="3" key="1">
    <citation type="submission" date="2020-05" db="EMBL/GenBank/DDBJ databases">
        <authorList>
            <person name="Chiriac C."/>
            <person name="Salcher M."/>
            <person name="Ghai R."/>
            <person name="Kavagutti S V."/>
        </authorList>
    </citation>
    <scope>NUCLEOTIDE SEQUENCE</scope>
</reference>
<dbReference type="PROSITE" id="PS00600">
    <property type="entry name" value="AA_TRANSFER_CLASS_3"/>
    <property type="match status" value="1"/>
</dbReference>
<evidence type="ECO:0000256" key="2">
    <source>
        <dbReference type="ARBA" id="ARBA00022898"/>
    </source>
</evidence>
<evidence type="ECO:0000313" key="3">
    <source>
        <dbReference type="EMBL" id="CAB4825363.1"/>
    </source>
</evidence>
<gene>
    <name evidence="3" type="ORF">UFOPK3204_00449</name>
</gene>
<dbReference type="AlphaFoldDB" id="A0A6J6ZXM8"/>
<dbReference type="Gene3D" id="3.90.1150.10">
    <property type="entry name" value="Aspartate Aminotransferase, domain 1"/>
    <property type="match status" value="1"/>
</dbReference>
<name>A0A6J6ZXM8_9ZZZZ</name>
<dbReference type="Pfam" id="PF00202">
    <property type="entry name" value="Aminotran_3"/>
    <property type="match status" value="1"/>
</dbReference>
<dbReference type="InterPro" id="IPR005814">
    <property type="entry name" value="Aminotrans_3"/>
</dbReference>
<dbReference type="InterPro" id="IPR015422">
    <property type="entry name" value="PyrdxlP-dep_Trfase_small"/>
</dbReference>
<comment type="cofactor">
    <cofactor evidence="1">
        <name>pyridoxal 5'-phosphate</name>
        <dbReference type="ChEBI" id="CHEBI:597326"/>
    </cofactor>
</comment>
<keyword evidence="2" id="KW-0663">Pyridoxal phosphate</keyword>
<dbReference type="InterPro" id="IPR049704">
    <property type="entry name" value="Aminotrans_3_PPA_site"/>
</dbReference>
<dbReference type="Gene3D" id="3.40.640.10">
    <property type="entry name" value="Type I PLP-dependent aspartate aminotransferase-like (Major domain)"/>
    <property type="match status" value="1"/>
</dbReference>
<protein>
    <submittedName>
        <fullName evidence="3">Unannotated protein</fullName>
    </submittedName>
</protein>
<organism evidence="3">
    <name type="scientific">freshwater metagenome</name>
    <dbReference type="NCBI Taxonomy" id="449393"/>
    <lineage>
        <taxon>unclassified sequences</taxon>
        <taxon>metagenomes</taxon>
        <taxon>ecological metagenomes</taxon>
    </lineage>
</organism>
<dbReference type="GO" id="GO:0030170">
    <property type="term" value="F:pyridoxal phosphate binding"/>
    <property type="evidence" value="ECO:0007669"/>
    <property type="project" value="InterPro"/>
</dbReference>
<dbReference type="SUPFAM" id="SSF53383">
    <property type="entry name" value="PLP-dependent transferases"/>
    <property type="match status" value="1"/>
</dbReference>
<dbReference type="PANTHER" id="PTHR43713">
    <property type="entry name" value="GLUTAMATE-1-SEMIALDEHYDE 2,1-AMINOMUTASE"/>
    <property type="match status" value="1"/>
</dbReference>
<dbReference type="PANTHER" id="PTHR43713:SF3">
    <property type="entry name" value="GLUTAMATE-1-SEMIALDEHYDE 2,1-AMINOMUTASE 1, CHLOROPLASTIC-RELATED"/>
    <property type="match status" value="1"/>
</dbReference>
<accession>A0A6J6ZXM8</accession>
<dbReference type="InterPro" id="IPR015424">
    <property type="entry name" value="PyrdxlP-dep_Trfase"/>
</dbReference>
<dbReference type="InterPro" id="IPR015421">
    <property type="entry name" value="PyrdxlP-dep_Trfase_major"/>
</dbReference>
<proteinExistence type="predicted"/>
<dbReference type="GO" id="GO:0008483">
    <property type="term" value="F:transaminase activity"/>
    <property type="evidence" value="ECO:0007669"/>
    <property type="project" value="InterPro"/>
</dbReference>